<dbReference type="Gene3D" id="3.30.479.20">
    <property type="entry name" value="Elongation factor Ts, dimerisation domain"/>
    <property type="match status" value="1"/>
</dbReference>
<evidence type="ECO:0000256" key="8">
    <source>
        <dbReference type="RuleBase" id="RU000643"/>
    </source>
</evidence>
<dbReference type="AlphaFoldDB" id="G8U0V6"/>
<accession>G8U0V6</accession>
<dbReference type="STRING" id="679936.Sulac_1917"/>
<dbReference type="EMBL" id="CP003179">
    <property type="protein sequence ID" value="AEW05409.1"/>
    <property type="molecule type" value="Genomic_DNA"/>
</dbReference>
<dbReference type="PANTHER" id="PTHR11741:SF0">
    <property type="entry name" value="ELONGATION FACTOR TS, MITOCHONDRIAL"/>
    <property type="match status" value="1"/>
</dbReference>
<evidence type="ECO:0000256" key="1">
    <source>
        <dbReference type="ARBA" id="ARBA00005532"/>
    </source>
</evidence>
<dbReference type="CDD" id="cd14275">
    <property type="entry name" value="UBA_EF-Ts"/>
    <property type="match status" value="1"/>
</dbReference>
<feature type="domain" description="Translation elongation factor EFTs/EF1B dimerisation" evidence="9">
    <location>
        <begin position="53"/>
        <end position="196"/>
    </location>
</feature>
<dbReference type="NCBIfam" id="TIGR00116">
    <property type="entry name" value="tsf"/>
    <property type="match status" value="2"/>
</dbReference>
<evidence type="ECO:0000256" key="7">
    <source>
        <dbReference type="RuleBase" id="RU000642"/>
    </source>
</evidence>
<proteinExistence type="inferred from homology"/>
<reference evidence="10 11" key="2">
    <citation type="journal article" date="2012" name="Stand. Genomic Sci.">
        <title>Complete genome sequence of the moderately thermophilic mineral-sulfide-oxidizing firmicute Sulfobacillus acidophilus type strain (NAL(T)).</title>
        <authorList>
            <person name="Anderson I."/>
            <person name="Chertkov O."/>
            <person name="Chen A."/>
            <person name="Saunders E."/>
            <person name="Lapidus A."/>
            <person name="Nolan M."/>
            <person name="Lucas S."/>
            <person name="Hammon N."/>
            <person name="Deshpande S."/>
            <person name="Cheng J.F."/>
            <person name="Han C."/>
            <person name="Tapia R."/>
            <person name="Goodwin L.A."/>
            <person name="Pitluck S."/>
            <person name="Liolios K."/>
            <person name="Pagani I."/>
            <person name="Ivanova N."/>
            <person name="Mikhailova N."/>
            <person name="Pati A."/>
            <person name="Palaniappan K."/>
            <person name="Land M."/>
            <person name="Pan C."/>
            <person name="Rohde M."/>
            <person name="Pukall R."/>
            <person name="Goker M."/>
            <person name="Detter J.C."/>
            <person name="Woyke T."/>
            <person name="Bristow J."/>
            <person name="Eisen J.A."/>
            <person name="Markowitz V."/>
            <person name="Hugenholtz P."/>
            <person name="Kyrpides N.C."/>
            <person name="Klenk H.P."/>
            <person name="Mavromatis K."/>
        </authorList>
    </citation>
    <scope>NUCLEOTIDE SEQUENCE [LARGE SCALE GENOMIC DNA]</scope>
    <source>
        <strain evidence="11">ATCC 700253 / DSM 10332 / NAL</strain>
    </source>
</reference>
<evidence type="ECO:0000256" key="4">
    <source>
        <dbReference type="ARBA" id="ARBA00022917"/>
    </source>
</evidence>
<evidence type="ECO:0000259" key="9">
    <source>
        <dbReference type="Pfam" id="PF00889"/>
    </source>
</evidence>
<comment type="subcellular location">
    <subcellularLocation>
        <location evidence="6 8">Cytoplasm</location>
    </subcellularLocation>
</comment>
<dbReference type="FunFam" id="1.10.286.20:FF:000001">
    <property type="entry name" value="Elongation factor Ts"/>
    <property type="match status" value="1"/>
</dbReference>
<dbReference type="Pfam" id="PF00889">
    <property type="entry name" value="EF_TS"/>
    <property type="match status" value="1"/>
</dbReference>
<dbReference type="InterPro" id="IPR018101">
    <property type="entry name" value="Transl_elong_Ts_CS"/>
</dbReference>
<evidence type="ECO:0000256" key="3">
    <source>
        <dbReference type="ARBA" id="ARBA00022768"/>
    </source>
</evidence>
<name>G8U0V6_SULAD</name>
<dbReference type="InterPro" id="IPR001816">
    <property type="entry name" value="Transl_elong_EFTs/EF1B"/>
</dbReference>
<dbReference type="InterPro" id="IPR009060">
    <property type="entry name" value="UBA-like_sf"/>
</dbReference>
<dbReference type="SUPFAM" id="SSF54713">
    <property type="entry name" value="Elongation factor Ts (EF-Ts), dimerisation domain"/>
    <property type="match status" value="1"/>
</dbReference>
<dbReference type="FunFam" id="1.10.8.10:FF:000001">
    <property type="entry name" value="Elongation factor Ts"/>
    <property type="match status" value="1"/>
</dbReference>
<dbReference type="HAMAP" id="MF_00050">
    <property type="entry name" value="EF_Ts"/>
    <property type="match status" value="1"/>
</dbReference>
<comment type="similarity">
    <text evidence="1 6 7">Belongs to the EF-Ts family.</text>
</comment>
<dbReference type="PROSITE" id="PS01126">
    <property type="entry name" value="EF_TS_1"/>
    <property type="match status" value="1"/>
</dbReference>
<dbReference type="InterPro" id="IPR014039">
    <property type="entry name" value="Transl_elong_EFTs/EF1B_dimer"/>
</dbReference>
<comment type="function">
    <text evidence="5 6 7">Associates with the EF-Tu.GDP complex and induces the exchange of GDP to GTP. It remains bound to the aminoacyl-tRNA.EF-Tu.GTP complex up to the GTP hydrolysis stage on the ribosome.</text>
</comment>
<dbReference type="Gene3D" id="1.10.8.10">
    <property type="entry name" value="DNA helicase RuvA subunit, C-terminal domain"/>
    <property type="match status" value="1"/>
</dbReference>
<dbReference type="PROSITE" id="PS01127">
    <property type="entry name" value="EF_TS_2"/>
    <property type="match status" value="1"/>
</dbReference>
<dbReference type="PATRIC" id="fig|679936.5.peg.1982"/>
<gene>
    <name evidence="6" type="primary">tsf</name>
    <name evidence="10" type="ordered locus">Sulac_1917</name>
</gene>
<dbReference type="Gene3D" id="1.10.286.20">
    <property type="match status" value="1"/>
</dbReference>
<sequence length="209" mass="23196">MISAQDVKALRERTGAGMMECKKALEEANGNMERAIDILRERGLAAAAKKAGRTTSEGLIESYIHLQGRIGVLLEINCETDFVANTQDFRNLAHDVAMHIAAARPLYVTRQEVPEAVLAHEREVLAAQAQNEGKPAHIVEKMVAGRIEKFYQEVCLLDQPFVKNPDLTVDQLIKEHIARLGEQITVRRFARFERGEELGTDSTPAPVAP</sequence>
<evidence type="ECO:0000256" key="6">
    <source>
        <dbReference type="HAMAP-Rule" id="MF_00050"/>
    </source>
</evidence>
<keyword evidence="3 6" id="KW-0251">Elongation factor</keyword>
<keyword evidence="6" id="KW-0963">Cytoplasm</keyword>
<dbReference type="InterPro" id="IPR036402">
    <property type="entry name" value="EF-Ts_dimer_sf"/>
</dbReference>
<dbReference type="SUPFAM" id="SSF46934">
    <property type="entry name" value="UBA-like"/>
    <property type="match status" value="1"/>
</dbReference>
<keyword evidence="11" id="KW-1185">Reference proteome</keyword>
<evidence type="ECO:0000256" key="5">
    <source>
        <dbReference type="ARBA" id="ARBA00025453"/>
    </source>
</evidence>
<evidence type="ECO:0000313" key="11">
    <source>
        <dbReference type="Proteomes" id="UP000005439"/>
    </source>
</evidence>
<dbReference type="GO" id="GO:0005737">
    <property type="term" value="C:cytoplasm"/>
    <property type="evidence" value="ECO:0007669"/>
    <property type="project" value="UniProtKB-SubCell"/>
</dbReference>
<feature type="region of interest" description="Involved in Mg(2+) ion dislocation from EF-Tu" evidence="6">
    <location>
        <begin position="80"/>
        <end position="83"/>
    </location>
</feature>
<organism evidence="10 11">
    <name type="scientific">Sulfobacillus acidophilus (strain ATCC 700253 / DSM 10332 / NAL)</name>
    <dbReference type="NCBI Taxonomy" id="679936"/>
    <lineage>
        <taxon>Bacteria</taxon>
        <taxon>Bacillati</taxon>
        <taxon>Bacillota</taxon>
        <taxon>Clostridia</taxon>
        <taxon>Eubacteriales</taxon>
        <taxon>Clostridiales Family XVII. Incertae Sedis</taxon>
        <taxon>Sulfobacillus</taxon>
    </lineage>
</organism>
<dbReference type="GO" id="GO:0003746">
    <property type="term" value="F:translation elongation factor activity"/>
    <property type="evidence" value="ECO:0007669"/>
    <property type="project" value="UniProtKB-UniRule"/>
</dbReference>
<dbReference type="KEGG" id="sap:Sulac_1917"/>
<evidence type="ECO:0000256" key="2">
    <source>
        <dbReference type="ARBA" id="ARBA00016956"/>
    </source>
</evidence>
<protein>
    <recommendedName>
        <fullName evidence="2 6">Elongation factor Ts</fullName>
        <shortName evidence="6">EF-Ts</shortName>
    </recommendedName>
</protein>
<keyword evidence="4 6" id="KW-0648">Protein biosynthesis</keyword>
<dbReference type="PANTHER" id="PTHR11741">
    <property type="entry name" value="ELONGATION FACTOR TS"/>
    <property type="match status" value="1"/>
</dbReference>
<dbReference type="Proteomes" id="UP000005439">
    <property type="component" value="Chromosome"/>
</dbReference>
<evidence type="ECO:0000313" key="10">
    <source>
        <dbReference type="EMBL" id="AEW05409.1"/>
    </source>
</evidence>
<reference evidence="11" key="1">
    <citation type="submission" date="2011-12" db="EMBL/GenBank/DDBJ databases">
        <title>The complete genome of chromosome of Sulfobacillus acidophilus DSM 10332.</title>
        <authorList>
            <person name="Lucas S."/>
            <person name="Han J."/>
            <person name="Lapidus A."/>
            <person name="Bruce D."/>
            <person name="Goodwin L."/>
            <person name="Pitluck S."/>
            <person name="Peters L."/>
            <person name="Kyrpides N."/>
            <person name="Mavromatis K."/>
            <person name="Ivanova N."/>
            <person name="Mikhailova N."/>
            <person name="Chertkov O."/>
            <person name="Saunders E."/>
            <person name="Detter J.C."/>
            <person name="Tapia R."/>
            <person name="Han C."/>
            <person name="Land M."/>
            <person name="Hauser L."/>
            <person name="Markowitz V."/>
            <person name="Cheng J.-F."/>
            <person name="Hugenholtz P."/>
            <person name="Woyke T."/>
            <person name="Wu D."/>
            <person name="Pukall R."/>
            <person name="Gehrich-Schroeter G."/>
            <person name="Schneider S."/>
            <person name="Klenk H.-P."/>
            <person name="Eisen J.A."/>
        </authorList>
    </citation>
    <scope>NUCLEOTIDE SEQUENCE [LARGE SCALE GENOMIC DNA]</scope>
    <source>
        <strain evidence="11">ATCC 700253 / DSM 10332 / NAL</strain>
    </source>
</reference>
<dbReference type="HOGENOM" id="CLU_047155_1_1_9"/>